<dbReference type="InterPro" id="IPR021953">
    <property type="entry name" value="DUF3570"/>
</dbReference>
<name>A0A3B0ZXK6_9ZZZZ</name>
<dbReference type="AlphaFoldDB" id="A0A3B0ZXK6"/>
<reference evidence="1" key="1">
    <citation type="submission" date="2018-06" db="EMBL/GenBank/DDBJ databases">
        <authorList>
            <person name="Zhirakovskaya E."/>
        </authorList>
    </citation>
    <scope>NUCLEOTIDE SEQUENCE</scope>
</reference>
<protein>
    <recommendedName>
        <fullName evidence="2">DUF3570 domain-containing protein</fullName>
    </recommendedName>
</protein>
<organism evidence="1">
    <name type="scientific">hydrothermal vent metagenome</name>
    <dbReference type="NCBI Taxonomy" id="652676"/>
    <lineage>
        <taxon>unclassified sequences</taxon>
        <taxon>metagenomes</taxon>
        <taxon>ecological metagenomes</taxon>
    </lineage>
</organism>
<dbReference type="Pfam" id="PF12094">
    <property type="entry name" value="DUF3570"/>
    <property type="match status" value="1"/>
</dbReference>
<dbReference type="EMBL" id="UOFT01000023">
    <property type="protein sequence ID" value="VAW92162.1"/>
    <property type="molecule type" value="Genomic_DNA"/>
</dbReference>
<gene>
    <name evidence="1" type="ORF">MNBD_GAMMA23-222</name>
</gene>
<proteinExistence type="predicted"/>
<evidence type="ECO:0008006" key="2">
    <source>
        <dbReference type="Google" id="ProtNLM"/>
    </source>
</evidence>
<sequence length="363" mass="41814">MKLINYTNFTLFLLLLTMRLSHAAVLADDRADIMTHYYSGGGVTAEGPALLVRKGNDKSYSVFASYYVDNVTSASIDVEAQASKYTEKRDEIALGVDYLYNDTIASISFNNSEESDYLSDSVNIDMSQEFFGGMTTFSMGYSTSDDTVKRVDNDFSEELNRYRYRLGLSQILTKNWITSFNYEAIAEKGFLNNPYRSARVLGAYVPEVYPSTRTSEAFSVRSLTYFDWRGSVRFDYRFYTDTWGIESDTVEIGFSKYIGNKNIFEVSYRLYSQNKANFYSDNFGAEMIYMARDKELSTFSDTTLKAKFTYHMFENDNGFFNKGTFSTSLGYIEFEYDDFTNYKTGQPYSYTAWVAQILLSLWY</sequence>
<evidence type="ECO:0000313" key="1">
    <source>
        <dbReference type="EMBL" id="VAW92162.1"/>
    </source>
</evidence>
<accession>A0A3B0ZXK6</accession>